<protein>
    <submittedName>
        <fullName evidence="1">Uncharacterized protein</fullName>
    </submittedName>
</protein>
<dbReference type="EMBL" id="LXQA010031586">
    <property type="protein sequence ID" value="MCH96131.1"/>
    <property type="molecule type" value="Genomic_DNA"/>
</dbReference>
<name>A0A392N8R1_9FABA</name>
<evidence type="ECO:0000313" key="1">
    <source>
        <dbReference type="EMBL" id="MCH96131.1"/>
    </source>
</evidence>
<accession>A0A392N8R1</accession>
<sequence>YGALEMLLKVMLLNPGTIDFMVSSE</sequence>
<reference evidence="1 2" key="1">
    <citation type="journal article" date="2018" name="Front. Plant Sci.">
        <title>Red Clover (Trifolium pratense) and Zigzag Clover (T. medium) - A Picture of Genomic Similarities and Differences.</title>
        <authorList>
            <person name="Dluhosova J."/>
            <person name="Istvanek J."/>
            <person name="Nedelnik J."/>
            <person name="Repkova J."/>
        </authorList>
    </citation>
    <scope>NUCLEOTIDE SEQUENCE [LARGE SCALE GENOMIC DNA]</scope>
    <source>
        <strain evidence="2">cv. 10/8</strain>
        <tissue evidence="1">Leaf</tissue>
    </source>
</reference>
<organism evidence="1 2">
    <name type="scientific">Trifolium medium</name>
    <dbReference type="NCBI Taxonomy" id="97028"/>
    <lineage>
        <taxon>Eukaryota</taxon>
        <taxon>Viridiplantae</taxon>
        <taxon>Streptophyta</taxon>
        <taxon>Embryophyta</taxon>
        <taxon>Tracheophyta</taxon>
        <taxon>Spermatophyta</taxon>
        <taxon>Magnoliopsida</taxon>
        <taxon>eudicotyledons</taxon>
        <taxon>Gunneridae</taxon>
        <taxon>Pentapetalae</taxon>
        <taxon>rosids</taxon>
        <taxon>fabids</taxon>
        <taxon>Fabales</taxon>
        <taxon>Fabaceae</taxon>
        <taxon>Papilionoideae</taxon>
        <taxon>50 kb inversion clade</taxon>
        <taxon>NPAAA clade</taxon>
        <taxon>Hologalegina</taxon>
        <taxon>IRL clade</taxon>
        <taxon>Trifolieae</taxon>
        <taxon>Trifolium</taxon>
    </lineage>
</organism>
<keyword evidence="2" id="KW-1185">Reference proteome</keyword>
<evidence type="ECO:0000313" key="2">
    <source>
        <dbReference type="Proteomes" id="UP000265520"/>
    </source>
</evidence>
<proteinExistence type="predicted"/>
<comment type="caution">
    <text evidence="1">The sequence shown here is derived from an EMBL/GenBank/DDBJ whole genome shotgun (WGS) entry which is preliminary data.</text>
</comment>
<feature type="non-terminal residue" evidence="1">
    <location>
        <position position="1"/>
    </location>
</feature>
<dbReference type="AlphaFoldDB" id="A0A392N8R1"/>
<dbReference type="Proteomes" id="UP000265520">
    <property type="component" value="Unassembled WGS sequence"/>
</dbReference>